<dbReference type="AlphaFoldDB" id="A0A9N9Q5R0"/>
<comment type="caution">
    <text evidence="1">The sequence shown here is derived from an EMBL/GenBank/DDBJ whole genome shotgun (WGS) entry which is preliminary data.</text>
</comment>
<gene>
    <name evidence="1" type="ORF">HYALB_00006421</name>
</gene>
<keyword evidence="2" id="KW-1185">Reference proteome</keyword>
<organism evidence="1 2">
    <name type="scientific">Hymenoscyphus albidus</name>
    <dbReference type="NCBI Taxonomy" id="595503"/>
    <lineage>
        <taxon>Eukaryota</taxon>
        <taxon>Fungi</taxon>
        <taxon>Dikarya</taxon>
        <taxon>Ascomycota</taxon>
        <taxon>Pezizomycotina</taxon>
        <taxon>Leotiomycetes</taxon>
        <taxon>Helotiales</taxon>
        <taxon>Helotiaceae</taxon>
        <taxon>Hymenoscyphus</taxon>
    </lineage>
</organism>
<name>A0A9N9Q5R0_9HELO</name>
<dbReference type="EMBL" id="CAJVRM010000113">
    <property type="protein sequence ID" value="CAG8974686.1"/>
    <property type="molecule type" value="Genomic_DNA"/>
</dbReference>
<accession>A0A9N9Q5R0</accession>
<evidence type="ECO:0000313" key="2">
    <source>
        <dbReference type="Proteomes" id="UP000701801"/>
    </source>
</evidence>
<reference evidence="1" key="1">
    <citation type="submission" date="2021-07" db="EMBL/GenBank/DDBJ databases">
        <authorList>
            <person name="Durling M."/>
        </authorList>
    </citation>
    <scope>NUCLEOTIDE SEQUENCE</scope>
</reference>
<dbReference type="Proteomes" id="UP000701801">
    <property type="component" value="Unassembled WGS sequence"/>
</dbReference>
<evidence type="ECO:0000313" key="1">
    <source>
        <dbReference type="EMBL" id="CAG8974686.1"/>
    </source>
</evidence>
<proteinExistence type="predicted"/>
<protein>
    <submittedName>
        <fullName evidence="1">Uncharacterized protein</fullName>
    </submittedName>
</protein>
<sequence length="230" mass="23891">MTAPILPATRATTITAIISRHYFQVLRGLVTRSTSMNYACGQDLHRLPFPGTAIFQAFFTLSQFINSVFEYRDLAVGGGGWFGTALPFADCYIDRSNVTSTTISSTGLSTVSATVIISGNETTTVIPSGTTSAINSIITDSSITTIPVFPNSTITSTSSPGPSRSVIFTTAVTVINGKTTSVVVEVAATTAFGSGPTPTGSTPIQGAGTANGARLGTTFLSVLSVMFFLF</sequence>